<feature type="transmembrane region" description="Helical" evidence="7">
    <location>
        <begin position="145"/>
        <end position="166"/>
    </location>
</feature>
<keyword evidence="10" id="KW-1185">Reference proteome</keyword>
<keyword evidence="6 7" id="KW-0472">Membrane</keyword>
<comment type="subcellular location">
    <subcellularLocation>
        <location evidence="1 7">Cell membrane</location>
        <topology evidence="1 7">Multi-pass membrane protein</topology>
    </subcellularLocation>
</comment>
<evidence type="ECO:0000256" key="3">
    <source>
        <dbReference type="ARBA" id="ARBA00022475"/>
    </source>
</evidence>
<evidence type="ECO:0000259" key="8">
    <source>
        <dbReference type="Pfam" id="PF09335"/>
    </source>
</evidence>
<dbReference type="InterPro" id="IPR032816">
    <property type="entry name" value="VTT_dom"/>
</dbReference>
<evidence type="ECO:0000256" key="6">
    <source>
        <dbReference type="ARBA" id="ARBA00023136"/>
    </source>
</evidence>
<keyword evidence="4 7" id="KW-0812">Transmembrane</keyword>
<dbReference type="PANTHER" id="PTHR30353:SF15">
    <property type="entry name" value="INNER MEMBRANE PROTEIN YABI"/>
    <property type="match status" value="1"/>
</dbReference>
<feature type="domain" description="VTT" evidence="8">
    <location>
        <begin position="39"/>
        <end position="163"/>
    </location>
</feature>
<dbReference type="GO" id="GO:0005886">
    <property type="term" value="C:plasma membrane"/>
    <property type="evidence" value="ECO:0007669"/>
    <property type="project" value="UniProtKB-SubCell"/>
</dbReference>
<dbReference type="EMBL" id="JABGBN010000002">
    <property type="protein sequence ID" value="NOL51224.1"/>
    <property type="molecule type" value="Genomic_DNA"/>
</dbReference>
<comment type="similarity">
    <text evidence="2 7">Belongs to the DedA family.</text>
</comment>
<keyword evidence="5 7" id="KW-1133">Transmembrane helix</keyword>
<proteinExistence type="inferred from homology"/>
<feature type="transmembrane region" description="Helical" evidence="7">
    <location>
        <begin position="178"/>
        <end position="201"/>
    </location>
</feature>
<evidence type="ECO:0000256" key="2">
    <source>
        <dbReference type="ARBA" id="ARBA00010792"/>
    </source>
</evidence>
<evidence type="ECO:0000256" key="4">
    <source>
        <dbReference type="ARBA" id="ARBA00022692"/>
    </source>
</evidence>
<sequence length="225" mass="24419">MQHYIDLINNFIATNQVWAGPIIALLCFGESMLVIGIMIPATAILIFTGALVGAGTLHPLPIIIWGIIGAVLGDAVSYYIGRWLGWDITKKAPFNRYSAFFITARQFFDKHGTLSVFLGRFMGPIRSTIPTVAGIMELGHLKFQIANITSAILWLPVMLAPGYFSAKGTQALAESSGTSIGSILTILSVVLGVGMVAYFMFPRKHTASSKVIPNEEILNKDKNES</sequence>
<gene>
    <name evidence="9" type="ORF">HKX39_03430</name>
</gene>
<evidence type="ECO:0000256" key="1">
    <source>
        <dbReference type="ARBA" id="ARBA00004651"/>
    </source>
</evidence>
<feature type="transmembrane region" description="Helical" evidence="7">
    <location>
        <begin position="33"/>
        <end position="56"/>
    </location>
</feature>
<keyword evidence="3 7" id="KW-1003">Cell membrane</keyword>
<reference evidence="9 10" key="1">
    <citation type="submission" date="2020-05" db="EMBL/GenBank/DDBJ databases">
        <authorList>
            <person name="Niu N."/>
        </authorList>
    </citation>
    <scope>NUCLEOTIDE SEQUENCE [LARGE SCALE GENOMIC DNA]</scope>
    <source>
        <strain evidence="9 10">3340-03</strain>
    </source>
</reference>
<accession>A0A849P4F6</accession>
<name>A0A849P4F6_9BURK</name>
<dbReference type="InterPro" id="IPR032818">
    <property type="entry name" value="DedA-like"/>
</dbReference>
<dbReference type="RefSeq" id="WP_171679927.1">
    <property type="nucleotide sequence ID" value="NZ_JABGBN010000002.1"/>
</dbReference>
<dbReference type="PANTHER" id="PTHR30353">
    <property type="entry name" value="INNER MEMBRANE PROTEIN DEDA-RELATED"/>
    <property type="match status" value="1"/>
</dbReference>
<evidence type="ECO:0000313" key="9">
    <source>
        <dbReference type="EMBL" id="NOL51224.1"/>
    </source>
</evidence>
<organism evidence="9 10">
    <name type="scientific">Pelistega suis</name>
    <dbReference type="NCBI Taxonomy" id="1631957"/>
    <lineage>
        <taxon>Bacteria</taxon>
        <taxon>Pseudomonadati</taxon>
        <taxon>Pseudomonadota</taxon>
        <taxon>Betaproteobacteria</taxon>
        <taxon>Burkholderiales</taxon>
        <taxon>Alcaligenaceae</taxon>
        <taxon>Pelistega</taxon>
    </lineage>
</organism>
<evidence type="ECO:0000256" key="5">
    <source>
        <dbReference type="ARBA" id="ARBA00022989"/>
    </source>
</evidence>
<protein>
    <submittedName>
        <fullName evidence="9">DedA family protein</fullName>
    </submittedName>
</protein>
<dbReference type="Pfam" id="PF09335">
    <property type="entry name" value="VTT_dom"/>
    <property type="match status" value="1"/>
</dbReference>
<feature type="transmembrane region" description="Helical" evidence="7">
    <location>
        <begin position="62"/>
        <end position="81"/>
    </location>
</feature>
<dbReference type="AlphaFoldDB" id="A0A849P4F6"/>
<evidence type="ECO:0000313" key="10">
    <source>
        <dbReference type="Proteomes" id="UP000537862"/>
    </source>
</evidence>
<evidence type="ECO:0000256" key="7">
    <source>
        <dbReference type="RuleBase" id="RU367016"/>
    </source>
</evidence>
<dbReference type="Proteomes" id="UP000537862">
    <property type="component" value="Unassembled WGS sequence"/>
</dbReference>
<comment type="caution">
    <text evidence="9">The sequence shown here is derived from an EMBL/GenBank/DDBJ whole genome shotgun (WGS) entry which is preliminary data.</text>
</comment>